<keyword evidence="2" id="KW-1185">Reference proteome</keyword>
<dbReference type="GeneID" id="63682898"/>
<evidence type="ECO:0000313" key="2">
    <source>
        <dbReference type="Proteomes" id="UP000030653"/>
    </source>
</evidence>
<proteinExistence type="predicted"/>
<name>M5G9D7_DACPD</name>
<dbReference type="RefSeq" id="XP_040632298.1">
    <property type="nucleotide sequence ID" value="XM_040767836.1"/>
</dbReference>
<dbReference type="Proteomes" id="UP000030653">
    <property type="component" value="Unassembled WGS sequence"/>
</dbReference>
<accession>M5G9D7</accession>
<dbReference type="OrthoDB" id="10021397at2759"/>
<dbReference type="EMBL" id="JH795856">
    <property type="protein sequence ID" value="EJU05404.1"/>
    <property type="molecule type" value="Genomic_DNA"/>
</dbReference>
<organism evidence="1 2">
    <name type="scientific">Dacryopinax primogenitus (strain DJM 731)</name>
    <name type="common">Brown rot fungus</name>
    <dbReference type="NCBI Taxonomy" id="1858805"/>
    <lineage>
        <taxon>Eukaryota</taxon>
        <taxon>Fungi</taxon>
        <taxon>Dikarya</taxon>
        <taxon>Basidiomycota</taxon>
        <taxon>Agaricomycotina</taxon>
        <taxon>Dacrymycetes</taxon>
        <taxon>Dacrymycetales</taxon>
        <taxon>Dacrymycetaceae</taxon>
        <taxon>Dacryopinax</taxon>
    </lineage>
</organism>
<protein>
    <submittedName>
        <fullName evidence="1">Uncharacterized protein</fullName>
    </submittedName>
</protein>
<gene>
    <name evidence="1" type="ORF">DACRYDRAFT_103890</name>
</gene>
<evidence type="ECO:0000313" key="1">
    <source>
        <dbReference type="EMBL" id="EJU05404.1"/>
    </source>
</evidence>
<reference evidence="1 2" key="1">
    <citation type="journal article" date="2012" name="Science">
        <title>The Paleozoic origin of enzymatic lignin decomposition reconstructed from 31 fungal genomes.</title>
        <authorList>
            <person name="Floudas D."/>
            <person name="Binder M."/>
            <person name="Riley R."/>
            <person name="Barry K."/>
            <person name="Blanchette R.A."/>
            <person name="Henrissat B."/>
            <person name="Martinez A.T."/>
            <person name="Otillar R."/>
            <person name="Spatafora J.W."/>
            <person name="Yadav J.S."/>
            <person name="Aerts A."/>
            <person name="Benoit I."/>
            <person name="Boyd A."/>
            <person name="Carlson A."/>
            <person name="Copeland A."/>
            <person name="Coutinho P.M."/>
            <person name="de Vries R.P."/>
            <person name="Ferreira P."/>
            <person name="Findley K."/>
            <person name="Foster B."/>
            <person name="Gaskell J."/>
            <person name="Glotzer D."/>
            <person name="Gorecki P."/>
            <person name="Heitman J."/>
            <person name="Hesse C."/>
            <person name="Hori C."/>
            <person name="Igarashi K."/>
            <person name="Jurgens J.A."/>
            <person name="Kallen N."/>
            <person name="Kersten P."/>
            <person name="Kohler A."/>
            <person name="Kuees U."/>
            <person name="Kumar T.K.A."/>
            <person name="Kuo A."/>
            <person name="LaButti K."/>
            <person name="Larrondo L.F."/>
            <person name="Lindquist E."/>
            <person name="Ling A."/>
            <person name="Lombard V."/>
            <person name="Lucas S."/>
            <person name="Lundell T."/>
            <person name="Martin R."/>
            <person name="McLaughlin D.J."/>
            <person name="Morgenstern I."/>
            <person name="Morin E."/>
            <person name="Murat C."/>
            <person name="Nagy L.G."/>
            <person name="Nolan M."/>
            <person name="Ohm R.A."/>
            <person name="Patyshakuliyeva A."/>
            <person name="Rokas A."/>
            <person name="Ruiz-Duenas F.J."/>
            <person name="Sabat G."/>
            <person name="Salamov A."/>
            <person name="Samejima M."/>
            <person name="Schmutz J."/>
            <person name="Slot J.C."/>
            <person name="St John F."/>
            <person name="Stenlid J."/>
            <person name="Sun H."/>
            <person name="Sun S."/>
            <person name="Syed K."/>
            <person name="Tsang A."/>
            <person name="Wiebenga A."/>
            <person name="Young D."/>
            <person name="Pisabarro A."/>
            <person name="Eastwood D.C."/>
            <person name="Martin F."/>
            <person name="Cullen D."/>
            <person name="Grigoriev I.V."/>
            <person name="Hibbett D.S."/>
        </authorList>
    </citation>
    <scope>NUCLEOTIDE SEQUENCE [LARGE SCALE GENOMIC DNA]</scope>
    <source>
        <strain evidence="1 2">DJM-731 SS1</strain>
    </source>
</reference>
<dbReference type="AlphaFoldDB" id="M5G9D7"/>
<dbReference type="HOGENOM" id="CLU_1240099_0_0_1"/>
<sequence length="223" mass="25268">MSMDRHTPIVVDLTPFSPLDMHTTFTTSAEWLQQLILVEDVVLERYARSKAEHAQYDLRTGGLHVITRDAVYGRDWSEDLASKDIFTINMVSHEDSGFDGMTCLSDFKIARRWSSTDIPDFRNETPGLPGRRKRGQSVTAPRIDVIICRGTRTSEHENGAYQAQDKSQPGEHWKNQKVHEIPHDNMLLVFPGLMFSVFLPHLDHTIVATALPTIVSELGRADQ</sequence>